<dbReference type="AlphaFoldDB" id="A0A5B7IY51"/>
<dbReference type="Proteomes" id="UP000324222">
    <property type="component" value="Unassembled WGS sequence"/>
</dbReference>
<name>A0A5B7IY51_PORTR</name>
<evidence type="ECO:0000313" key="2">
    <source>
        <dbReference type="Proteomes" id="UP000324222"/>
    </source>
</evidence>
<comment type="caution">
    <text evidence="1">The sequence shown here is derived from an EMBL/GenBank/DDBJ whole genome shotgun (WGS) entry which is preliminary data.</text>
</comment>
<keyword evidence="2" id="KW-1185">Reference proteome</keyword>
<reference evidence="1 2" key="1">
    <citation type="submission" date="2019-05" db="EMBL/GenBank/DDBJ databases">
        <title>Another draft genome of Portunus trituberculatus and its Hox gene families provides insights of decapod evolution.</title>
        <authorList>
            <person name="Jeong J.-H."/>
            <person name="Song I."/>
            <person name="Kim S."/>
            <person name="Choi T."/>
            <person name="Kim D."/>
            <person name="Ryu S."/>
            <person name="Kim W."/>
        </authorList>
    </citation>
    <scope>NUCLEOTIDE SEQUENCE [LARGE SCALE GENOMIC DNA]</scope>
    <source>
        <tissue evidence="1">Muscle</tissue>
    </source>
</reference>
<dbReference type="EMBL" id="VSRR010071341">
    <property type="protein sequence ID" value="MPC86407.1"/>
    <property type="molecule type" value="Genomic_DNA"/>
</dbReference>
<protein>
    <submittedName>
        <fullName evidence="1">Uncharacterized protein</fullName>
    </submittedName>
</protein>
<organism evidence="1 2">
    <name type="scientific">Portunus trituberculatus</name>
    <name type="common">Swimming crab</name>
    <name type="synonym">Neptunus trituberculatus</name>
    <dbReference type="NCBI Taxonomy" id="210409"/>
    <lineage>
        <taxon>Eukaryota</taxon>
        <taxon>Metazoa</taxon>
        <taxon>Ecdysozoa</taxon>
        <taxon>Arthropoda</taxon>
        <taxon>Crustacea</taxon>
        <taxon>Multicrustacea</taxon>
        <taxon>Malacostraca</taxon>
        <taxon>Eumalacostraca</taxon>
        <taxon>Eucarida</taxon>
        <taxon>Decapoda</taxon>
        <taxon>Pleocyemata</taxon>
        <taxon>Brachyura</taxon>
        <taxon>Eubrachyura</taxon>
        <taxon>Portunoidea</taxon>
        <taxon>Portunidae</taxon>
        <taxon>Portuninae</taxon>
        <taxon>Portunus</taxon>
    </lineage>
</organism>
<accession>A0A5B7IY51</accession>
<evidence type="ECO:0000313" key="1">
    <source>
        <dbReference type="EMBL" id="MPC86407.1"/>
    </source>
</evidence>
<proteinExistence type="predicted"/>
<sequence length="59" mass="6372">MNITMTINLLQLEKHFQKLMGVNAGDDTAVTYSQGVALLTKACCYNTPTYLTSVADATS</sequence>
<gene>
    <name evidence="1" type="ORF">E2C01_081233</name>
</gene>